<evidence type="ECO:0008006" key="3">
    <source>
        <dbReference type="Google" id="ProtNLM"/>
    </source>
</evidence>
<accession>A0A4R1R8X4</accession>
<protein>
    <recommendedName>
        <fullName evidence="3">GldM-like protein</fullName>
    </recommendedName>
</protein>
<dbReference type="Proteomes" id="UP000295455">
    <property type="component" value="Unassembled WGS sequence"/>
</dbReference>
<dbReference type="OrthoDB" id="1350511at2"/>
<dbReference type="EMBL" id="SLUP01000017">
    <property type="protein sequence ID" value="TCL62116.1"/>
    <property type="molecule type" value="Genomic_DNA"/>
</dbReference>
<gene>
    <name evidence="1" type="ORF">EV196_1173</name>
</gene>
<dbReference type="AlphaFoldDB" id="A0A4R1R8X4"/>
<comment type="caution">
    <text evidence="1">The sequence shown here is derived from an EMBL/GenBank/DDBJ whole genome shotgun (WGS) entry which is preliminary data.</text>
</comment>
<reference evidence="1 2" key="1">
    <citation type="submission" date="2019-03" db="EMBL/GenBank/DDBJ databases">
        <title>Genomic Encyclopedia of Type Strains, Phase IV (KMG-IV): sequencing the most valuable type-strain genomes for metagenomic binning, comparative biology and taxonomic classification.</title>
        <authorList>
            <person name="Goeker M."/>
        </authorList>
    </citation>
    <scope>NUCLEOTIDE SEQUENCE [LARGE SCALE GENOMIC DNA]</scope>
    <source>
        <strain evidence="1 2">DSM 18792</strain>
    </source>
</reference>
<dbReference type="RefSeq" id="WP_132219492.1">
    <property type="nucleotide sequence ID" value="NZ_OX156936.1"/>
</dbReference>
<organism evidence="1 2">
    <name type="scientific">Mariniflexile fucanivorans</name>
    <dbReference type="NCBI Taxonomy" id="264023"/>
    <lineage>
        <taxon>Bacteria</taxon>
        <taxon>Pseudomonadati</taxon>
        <taxon>Bacteroidota</taxon>
        <taxon>Flavobacteriia</taxon>
        <taxon>Flavobacteriales</taxon>
        <taxon>Flavobacteriaceae</taxon>
        <taxon>Mariniflexile</taxon>
    </lineage>
</organism>
<name>A0A4R1R8X4_9FLAO</name>
<sequence length="189" mass="22188">MKRIVLLTALALLFFSCKKDEKKLLYLDISFRTINHNNIHDINELKLQNNKIVNETNSNIINVLNELSVAYLIYLDSIQSLCKSDQTPFFYKGNRSEATKLSHEFSRKTNEFLNKLNNNIKSSTLKKRTYSLLNVDDIKIDKASSIMYVECYFRNVSCETLDFFINERKRNVLLIQKEIFDETLLNNVK</sequence>
<dbReference type="PROSITE" id="PS51257">
    <property type="entry name" value="PROKAR_LIPOPROTEIN"/>
    <property type="match status" value="1"/>
</dbReference>
<keyword evidence="2" id="KW-1185">Reference proteome</keyword>
<evidence type="ECO:0000313" key="1">
    <source>
        <dbReference type="EMBL" id="TCL62116.1"/>
    </source>
</evidence>
<proteinExistence type="predicted"/>
<evidence type="ECO:0000313" key="2">
    <source>
        <dbReference type="Proteomes" id="UP000295455"/>
    </source>
</evidence>